<evidence type="ECO:0000256" key="17">
    <source>
        <dbReference type="ARBA" id="ARBA00083296"/>
    </source>
</evidence>
<feature type="transmembrane region" description="Helical" evidence="19">
    <location>
        <begin position="274"/>
        <end position="300"/>
    </location>
</feature>
<evidence type="ECO:0000256" key="18">
    <source>
        <dbReference type="ARBA" id="ARBA00093193"/>
    </source>
</evidence>
<evidence type="ECO:0000256" key="3">
    <source>
        <dbReference type="ARBA" id="ARBA00022448"/>
    </source>
</evidence>
<keyword evidence="4" id="KW-1003">Cell membrane</keyword>
<keyword evidence="21" id="KW-1185">Reference proteome</keyword>
<evidence type="ECO:0000256" key="8">
    <source>
        <dbReference type="ARBA" id="ARBA00023136"/>
    </source>
</evidence>
<evidence type="ECO:0000256" key="10">
    <source>
        <dbReference type="ARBA" id="ARBA00051323"/>
    </source>
</evidence>
<dbReference type="GO" id="GO:0015179">
    <property type="term" value="F:L-amino acid transmembrane transporter activity"/>
    <property type="evidence" value="ECO:0007669"/>
    <property type="project" value="TreeGrafter"/>
</dbReference>
<comment type="catalytic activity">
    <reaction evidence="14">
        <text>L-leucine(out) + L-arginine(in) = L-leucine(in) + L-arginine(out)</text>
        <dbReference type="Rhea" id="RHEA:71059"/>
        <dbReference type="ChEBI" id="CHEBI:32682"/>
        <dbReference type="ChEBI" id="CHEBI:57427"/>
    </reaction>
    <physiologicalReaction direction="left-to-right" evidence="14">
        <dbReference type="Rhea" id="RHEA:71060"/>
    </physiologicalReaction>
</comment>
<accession>A0A8S1C3U6</accession>
<comment type="caution">
    <text evidence="20">The sequence shown here is derived from an EMBL/GenBank/DDBJ whole genome shotgun (WGS) entry which is preliminary data.</text>
</comment>
<proteinExistence type="inferred from homology"/>
<evidence type="ECO:0000256" key="13">
    <source>
        <dbReference type="ARBA" id="ARBA00052179"/>
    </source>
</evidence>
<keyword evidence="8 19" id="KW-0472">Membrane</keyword>
<feature type="transmembrane region" description="Helical" evidence="19">
    <location>
        <begin position="223"/>
        <end position="245"/>
    </location>
</feature>
<dbReference type="EMBL" id="CADEPI010000003">
    <property type="protein sequence ID" value="CAB3360535.1"/>
    <property type="molecule type" value="Genomic_DNA"/>
</dbReference>
<dbReference type="InterPro" id="IPR002293">
    <property type="entry name" value="AA/rel_permease1"/>
</dbReference>
<keyword evidence="3" id="KW-0813">Transport</keyword>
<evidence type="ECO:0000256" key="5">
    <source>
        <dbReference type="ARBA" id="ARBA00022553"/>
    </source>
</evidence>
<dbReference type="PANTHER" id="PTHR11785">
    <property type="entry name" value="AMINO ACID TRANSPORTER"/>
    <property type="match status" value="1"/>
</dbReference>
<dbReference type="AlphaFoldDB" id="A0A8S1C3U6"/>
<evidence type="ECO:0000256" key="4">
    <source>
        <dbReference type="ARBA" id="ARBA00022475"/>
    </source>
</evidence>
<dbReference type="FunFam" id="1.20.1740.10:FF:000015">
    <property type="entry name" value="B(0,+)-type amino acid transporter 1"/>
    <property type="match status" value="1"/>
</dbReference>
<dbReference type="Gene3D" id="1.20.1740.10">
    <property type="entry name" value="Amino acid/polyamine transporter I"/>
    <property type="match status" value="1"/>
</dbReference>
<feature type="transmembrane region" description="Helical" evidence="19">
    <location>
        <begin position="75"/>
        <end position="100"/>
    </location>
</feature>
<keyword evidence="9" id="KW-1015">Disulfide bond</keyword>
<name>A0A8S1C3U6_9INSE</name>
<dbReference type="InterPro" id="IPR050598">
    <property type="entry name" value="AminoAcid_Transporter"/>
</dbReference>
<sequence length="459" mass="50241">MIGSGIFVSPTSAFQRAGSVGLTLIIWAASGLISMLGALAFAELGGVVPRSGAEYVYFQEAFGNRHKFFGPLPSFVYAWVFVMGLRPAEATIIILVFAQYTFQPFEEAYGQDLTEDQKYYIIKGVAMIGLIIITTINILSVKLYNTMQKLFTFSKLAVCVAIIIGGLISLGQGKTENLKDPFSGEAPSVKDIALAFYAGLWAYDGWSMVTTVTEEVKRPEKNILRSICIAVPLVTLVYCFMNLSYMTVLSGDEMINAPAVAVLFAERIFGSMKLIAPIGVAISTIGCALSMQFGVSRLCYVAAKNGQMLSVLSYIHRERLTPIPAVILQGLISCIFILSGDVANLIDFASFLIWIFYGGAMIALVMLRKSHADVARPYKVPIVIPFLVLAVAIFLAVVPIATDPNPKYLVALGFIITGFFVYIPFVYYKVHLSCVDTVTDFIQRKLNVVPTDDTVEEEK</sequence>
<feature type="transmembrane region" description="Helical" evidence="19">
    <location>
        <begin position="345"/>
        <end position="368"/>
    </location>
</feature>
<evidence type="ECO:0000256" key="16">
    <source>
        <dbReference type="ARBA" id="ARBA00079910"/>
    </source>
</evidence>
<dbReference type="Proteomes" id="UP000494165">
    <property type="component" value="Unassembled WGS sequence"/>
</dbReference>
<evidence type="ECO:0000256" key="1">
    <source>
        <dbReference type="ARBA" id="ARBA00004424"/>
    </source>
</evidence>
<feature type="transmembrane region" description="Helical" evidence="19">
    <location>
        <begin position="380"/>
        <end position="402"/>
    </location>
</feature>
<reference evidence="20 21" key="1">
    <citation type="submission" date="2020-04" db="EMBL/GenBank/DDBJ databases">
        <authorList>
            <person name="Alioto T."/>
            <person name="Alioto T."/>
            <person name="Gomez Garrido J."/>
        </authorList>
    </citation>
    <scope>NUCLEOTIDE SEQUENCE [LARGE SCALE GENOMIC DNA]</scope>
</reference>
<keyword evidence="6 19" id="KW-0812">Transmembrane</keyword>
<comment type="catalytic activity">
    <reaction evidence="13">
        <text>L-cysteine(out) + L-arginine(in) = L-cysteine(in) + L-arginine(out)</text>
        <dbReference type="Rhea" id="RHEA:71071"/>
        <dbReference type="ChEBI" id="CHEBI:32682"/>
        <dbReference type="ChEBI" id="CHEBI:35235"/>
    </reaction>
    <physiologicalReaction direction="left-to-right" evidence="13">
        <dbReference type="Rhea" id="RHEA:71072"/>
    </physiologicalReaction>
</comment>
<dbReference type="Pfam" id="PF13520">
    <property type="entry name" value="AA_permease_2"/>
    <property type="match status" value="1"/>
</dbReference>
<protein>
    <recommendedName>
        <fullName evidence="15">b(0,+)-type amino acid transporter 1</fullName>
    </recommendedName>
    <alternativeName>
        <fullName evidence="16">Glycoprotein-associated amino acid transporter b0,+AT1</fullName>
    </alternativeName>
    <alternativeName>
        <fullName evidence="17">Solute carrier family 7 member 9</fullName>
    </alternativeName>
</protein>
<feature type="transmembrane region" description="Helical" evidence="19">
    <location>
        <begin position="20"/>
        <end position="42"/>
    </location>
</feature>
<gene>
    <name evidence="20" type="ORF">CLODIP_2_CD08957</name>
</gene>
<feature type="transmembrane region" description="Helical" evidence="19">
    <location>
        <begin position="153"/>
        <end position="172"/>
    </location>
</feature>
<comment type="similarity">
    <text evidence="2">Belongs to the amino acid-polyamine-organocation (APC) superfamily.</text>
</comment>
<evidence type="ECO:0000256" key="7">
    <source>
        <dbReference type="ARBA" id="ARBA00022989"/>
    </source>
</evidence>
<feature type="transmembrane region" description="Helical" evidence="19">
    <location>
        <begin position="408"/>
        <end position="428"/>
    </location>
</feature>
<dbReference type="GO" id="GO:0016324">
    <property type="term" value="C:apical plasma membrane"/>
    <property type="evidence" value="ECO:0007669"/>
    <property type="project" value="UniProtKB-SubCell"/>
</dbReference>
<dbReference type="OrthoDB" id="5982228at2759"/>
<organism evidence="20 21">
    <name type="scientific">Cloeon dipterum</name>
    <dbReference type="NCBI Taxonomy" id="197152"/>
    <lineage>
        <taxon>Eukaryota</taxon>
        <taxon>Metazoa</taxon>
        <taxon>Ecdysozoa</taxon>
        <taxon>Arthropoda</taxon>
        <taxon>Hexapoda</taxon>
        <taxon>Insecta</taxon>
        <taxon>Pterygota</taxon>
        <taxon>Palaeoptera</taxon>
        <taxon>Ephemeroptera</taxon>
        <taxon>Pisciforma</taxon>
        <taxon>Baetidae</taxon>
        <taxon>Cloeon</taxon>
    </lineage>
</organism>
<evidence type="ECO:0000256" key="2">
    <source>
        <dbReference type="ARBA" id="ARBA00009523"/>
    </source>
</evidence>
<evidence type="ECO:0000256" key="6">
    <source>
        <dbReference type="ARBA" id="ARBA00022692"/>
    </source>
</evidence>
<feature type="transmembrane region" description="Helical" evidence="19">
    <location>
        <begin position="320"/>
        <end position="339"/>
    </location>
</feature>
<evidence type="ECO:0000256" key="9">
    <source>
        <dbReference type="ARBA" id="ARBA00023157"/>
    </source>
</evidence>
<evidence type="ECO:0000256" key="15">
    <source>
        <dbReference type="ARBA" id="ARBA00074336"/>
    </source>
</evidence>
<evidence type="ECO:0000256" key="12">
    <source>
        <dbReference type="ARBA" id="ARBA00051835"/>
    </source>
</evidence>
<keyword evidence="5" id="KW-0597">Phosphoprotein</keyword>
<evidence type="ECO:0000256" key="14">
    <source>
        <dbReference type="ARBA" id="ARBA00052732"/>
    </source>
</evidence>
<evidence type="ECO:0000256" key="19">
    <source>
        <dbReference type="SAM" id="Phobius"/>
    </source>
</evidence>
<comment type="catalytic activity">
    <reaction evidence="12">
        <text>L-histidine(out) + L-arginine(in) = L-histidine(in) + L-arginine(out)</text>
        <dbReference type="Rhea" id="RHEA:71063"/>
        <dbReference type="ChEBI" id="CHEBI:32682"/>
        <dbReference type="ChEBI" id="CHEBI:57595"/>
    </reaction>
    <physiologicalReaction direction="left-to-right" evidence="12">
        <dbReference type="Rhea" id="RHEA:71064"/>
    </physiologicalReaction>
</comment>
<comment type="catalytic activity">
    <reaction evidence="11">
        <text>L-cystine(out) + L-arginine(in) = L-cystine(in) + L-arginine(out)</text>
        <dbReference type="Rhea" id="RHEA:71075"/>
        <dbReference type="ChEBI" id="CHEBI:32682"/>
        <dbReference type="ChEBI" id="CHEBI:35491"/>
    </reaction>
    <physiologicalReaction direction="left-to-right" evidence="11">
        <dbReference type="Rhea" id="RHEA:71076"/>
    </physiologicalReaction>
</comment>
<keyword evidence="7 19" id="KW-1133">Transmembrane helix</keyword>
<comment type="catalytic activity">
    <reaction evidence="18">
        <text>L-phenylalanine(out) + L-arginine(in) = L-phenylalanine(in) + L-arginine(out)</text>
        <dbReference type="Rhea" id="RHEA:71067"/>
        <dbReference type="ChEBI" id="CHEBI:32682"/>
        <dbReference type="ChEBI" id="CHEBI:58095"/>
    </reaction>
    <physiologicalReaction direction="left-to-right" evidence="18">
        <dbReference type="Rhea" id="RHEA:71068"/>
    </physiologicalReaction>
</comment>
<feature type="transmembrane region" description="Helical" evidence="19">
    <location>
        <begin position="120"/>
        <end position="141"/>
    </location>
</feature>
<evidence type="ECO:0000313" key="21">
    <source>
        <dbReference type="Proteomes" id="UP000494165"/>
    </source>
</evidence>
<evidence type="ECO:0000256" key="11">
    <source>
        <dbReference type="ARBA" id="ARBA00051814"/>
    </source>
</evidence>
<comment type="subcellular location">
    <subcellularLocation>
        <location evidence="1">Apical cell membrane</location>
        <topology evidence="1">Multi-pass membrane protein</topology>
    </subcellularLocation>
</comment>
<dbReference type="PANTHER" id="PTHR11785:SF514">
    <property type="entry name" value="B(0,+)-TYPE AMINO ACID TRANSPORTER 1-LIKE PROTEIN"/>
    <property type="match status" value="1"/>
</dbReference>
<comment type="catalytic activity">
    <reaction evidence="10">
        <text>L-lysine(out) + L-arginine(in) = L-lysine(in) + L-arginine(out)</text>
        <dbReference type="Rhea" id="RHEA:70827"/>
        <dbReference type="ChEBI" id="CHEBI:32551"/>
        <dbReference type="ChEBI" id="CHEBI:32682"/>
    </reaction>
    <physiologicalReaction direction="left-to-right" evidence="10">
        <dbReference type="Rhea" id="RHEA:70828"/>
    </physiologicalReaction>
</comment>
<evidence type="ECO:0000313" key="20">
    <source>
        <dbReference type="EMBL" id="CAB3360535.1"/>
    </source>
</evidence>
<dbReference type="PIRSF" id="PIRSF006060">
    <property type="entry name" value="AA_transporter"/>
    <property type="match status" value="1"/>
</dbReference>